<dbReference type="EMBL" id="CP009458">
    <property type="protein sequence ID" value="AIR62864.1"/>
    <property type="molecule type" value="Genomic_DNA"/>
</dbReference>
<sequence length="111" mass="12779">MGATFFIGCSKDKELYVTLNRGASDAIEILLDEVLKGEYINIHESITEMSVLDQLNFCNLSKTDFNFVINAVKKYLDSQVDPTEGQVIQHRLWEEDILPLMKQDERYQSIC</sequence>
<protein>
    <submittedName>
        <fullName evidence="1">Uncharacterized protein</fullName>
    </submittedName>
</protein>
<dbReference type="RefSeq" id="WP_039294866.1">
    <property type="nucleotide sequence ID" value="NZ_CP009458.1"/>
</dbReference>
<dbReference type="KEGG" id="cem:LH23_20035"/>
<name>A0AAN0S7S8_9ENTR</name>
<evidence type="ECO:0000313" key="1">
    <source>
        <dbReference type="EMBL" id="AIR62864.1"/>
    </source>
</evidence>
<dbReference type="AlphaFoldDB" id="A0AAN0S7S8"/>
<proteinExistence type="predicted"/>
<gene>
    <name evidence="1" type="ORF">LH23_20035</name>
</gene>
<accession>A0AAN0S7S8</accession>
<dbReference type="Proteomes" id="UP000029516">
    <property type="component" value="Chromosome"/>
</dbReference>
<reference evidence="1 2" key="1">
    <citation type="submission" date="2014-09" db="EMBL/GenBank/DDBJ databases">
        <authorList>
            <person name="Chan K.-G."/>
        </authorList>
    </citation>
    <scope>NUCLEOTIDE SEQUENCE [LARGE SCALE GENOMIC DNA]</scope>
    <source>
        <strain evidence="1 2">M006</strain>
    </source>
</reference>
<evidence type="ECO:0000313" key="2">
    <source>
        <dbReference type="Proteomes" id="UP000029516"/>
    </source>
</evidence>
<organism evidence="1 2">
    <name type="scientific">Cedecea neteri</name>
    <dbReference type="NCBI Taxonomy" id="158822"/>
    <lineage>
        <taxon>Bacteria</taxon>
        <taxon>Pseudomonadati</taxon>
        <taxon>Pseudomonadota</taxon>
        <taxon>Gammaproteobacteria</taxon>
        <taxon>Enterobacterales</taxon>
        <taxon>Enterobacteriaceae</taxon>
        <taxon>Cedecea</taxon>
    </lineage>
</organism>